<feature type="compositionally biased region" description="Low complexity" evidence="1">
    <location>
        <begin position="1"/>
        <end position="15"/>
    </location>
</feature>
<evidence type="ECO:0000313" key="2">
    <source>
        <dbReference type="EMBL" id="PRQ78184.1"/>
    </source>
</evidence>
<comment type="caution">
    <text evidence="2">The sequence shown here is derived from an EMBL/GenBank/DDBJ whole genome shotgun (WGS) entry which is preliminary data.</text>
</comment>
<feature type="compositionally biased region" description="Pro residues" evidence="1">
    <location>
        <begin position="51"/>
        <end position="68"/>
    </location>
</feature>
<feature type="compositionally biased region" description="Low complexity" evidence="1">
    <location>
        <begin position="69"/>
        <end position="100"/>
    </location>
</feature>
<feature type="region of interest" description="Disordered" evidence="1">
    <location>
        <begin position="1"/>
        <end position="150"/>
    </location>
</feature>
<evidence type="ECO:0000313" key="3">
    <source>
        <dbReference type="Proteomes" id="UP000239560"/>
    </source>
</evidence>
<dbReference type="EMBL" id="LCTV02000001">
    <property type="protein sequence ID" value="PRQ78184.1"/>
    <property type="molecule type" value="Genomic_DNA"/>
</dbReference>
<gene>
    <name evidence="2" type="ORF">AAT19DRAFT_9252</name>
</gene>
<name>A0A2T0AJL3_RHOTO</name>
<organism evidence="2 3">
    <name type="scientific">Rhodotorula toruloides</name>
    <name type="common">Yeast</name>
    <name type="synonym">Rhodosporidium toruloides</name>
    <dbReference type="NCBI Taxonomy" id="5286"/>
    <lineage>
        <taxon>Eukaryota</taxon>
        <taxon>Fungi</taxon>
        <taxon>Dikarya</taxon>
        <taxon>Basidiomycota</taxon>
        <taxon>Pucciniomycotina</taxon>
        <taxon>Microbotryomycetes</taxon>
        <taxon>Sporidiobolales</taxon>
        <taxon>Sporidiobolaceae</taxon>
        <taxon>Rhodotorula</taxon>
    </lineage>
</organism>
<dbReference type="Proteomes" id="UP000239560">
    <property type="component" value="Unassembled WGS sequence"/>
</dbReference>
<sequence length="150" mass="14957">MDSSSASSCNARSLAVESPSFARRAASKPLRRLATPDIIPCSARNADNADAPPPPAPSSSSAPSPPRAAPASAPNNASSASAIAASSSPSSSSSPINPSPTERVLGAECARSSSSVPYPSRSSPFRPSEVSYSSISSSSSSKSSSSSELE</sequence>
<dbReference type="AlphaFoldDB" id="A0A2T0AJL3"/>
<reference evidence="2 3" key="1">
    <citation type="journal article" date="2018" name="Elife">
        <title>Functional genomics of lipid metabolism in the oleaginous yeast Rhodosporidium toruloides.</title>
        <authorList>
            <person name="Coradetti S.T."/>
            <person name="Pinel D."/>
            <person name="Geiselman G."/>
            <person name="Ito M."/>
            <person name="Mondo S."/>
            <person name="Reilly M.C."/>
            <person name="Cheng Y.F."/>
            <person name="Bauer S."/>
            <person name="Grigoriev I."/>
            <person name="Gladden J.M."/>
            <person name="Simmons B.A."/>
            <person name="Brem R."/>
            <person name="Arkin A.P."/>
            <person name="Skerker J.M."/>
        </authorList>
    </citation>
    <scope>NUCLEOTIDE SEQUENCE [LARGE SCALE GENOMIC DNA]</scope>
    <source>
        <strain evidence="2 3">NBRC 0880</strain>
    </source>
</reference>
<feature type="compositionally biased region" description="Low complexity" evidence="1">
    <location>
        <begin position="111"/>
        <end position="150"/>
    </location>
</feature>
<protein>
    <submittedName>
        <fullName evidence="2">Uncharacterized protein</fullName>
    </submittedName>
</protein>
<accession>A0A2T0AJL3</accession>
<evidence type="ECO:0000256" key="1">
    <source>
        <dbReference type="SAM" id="MobiDB-lite"/>
    </source>
</evidence>
<proteinExistence type="predicted"/>